<dbReference type="Proteomes" id="UP001461498">
    <property type="component" value="Unassembled WGS sequence"/>
</dbReference>
<organism evidence="14 15">
    <name type="scientific">Rhynocoris fuscipes</name>
    <dbReference type="NCBI Taxonomy" id="488301"/>
    <lineage>
        <taxon>Eukaryota</taxon>
        <taxon>Metazoa</taxon>
        <taxon>Ecdysozoa</taxon>
        <taxon>Arthropoda</taxon>
        <taxon>Hexapoda</taxon>
        <taxon>Insecta</taxon>
        <taxon>Pterygota</taxon>
        <taxon>Neoptera</taxon>
        <taxon>Paraneoptera</taxon>
        <taxon>Hemiptera</taxon>
        <taxon>Heteroptera</taxon>
        <taxon>Panheteroptera</taxon>
        <taxon>Cimicomorpha</taxon>
        <taxon>Reduviidae</taxon>
        <taxon>Harpactorinae</taxon>
        <taxon>Harpactorini</taxon>
        <taxon>Rhynocoris</taxon>
    </lineage>
</organism>
<evidence type="ECO:0000256" key="4">
    <source>
        <dbReference type="ARBA" id="ARBA00022490"/>
    </source>
</evidence>
<name>A0AAW1DMR7_9HEMI</name>
<evidence type="ECO:0000256" key="8">
    <source>
        <dbReference type="ARBA" id="ARBA00022840"/>
    </source>
</evidence>
<dbReference type="InterPro" id="IPR047187">
    <property type="entry name" value="SF1_C_Upf1"/>
</dbReference>
<evidence type="ECO:0000256" key="10">
    <source>
        <dbReference type="SAM" id="MobiDB-lite"/>
    </source>
</evidence>
<dbReference type="Pfam" id="PF13086">
    <property type="entry name" value="AAA_11"/>
    <property type="match status" value="2"/>
</dbReference>
<dbReference type="GO" id="GO:0016787">
    <property type="term" value="F:hydrolase activity"/>
    <property type="evidence" value="ECO:0007669"/>
    <property type="project" value="UniProtKB-KW"/>
</dbReference>
<feature type="compositionally biased region" description="Gly residues" evidence="10">
    <location>
        <begin position="772"/>
        <end position="783"/>
    </location>
</feature>
<evidence type="ECO:0000256" key="6">
    <source>
        <dbReference type="ARBA" id="ARBA00022801"/>
    </source>
</evidence>
<dbReference type="InterPro" id="IPR041679">
    <property type="entry name" value="DNA2/NAM7-like_C"/>
</dbReference>
<dbReference type="GO" id="GO:0003724">
    <property type="term" value="F:RNA helicase activity"/>
    <property type="evidence" value="ECO:0007669"/>
    <property type="project" value="UniProtKB-EC"/>
</dbReference>
<dbReference type="GO" id="GO:0005524">
    <property type="term" value="F:ATP binding"/>
    <property type="evidence" value="ECO:0007669"/>
    <property type="project" value="UniProtKB-KW"/>
</dbReference>
<keyword evidence="6" id="KW-0378">Hydrolase</keyword>
<evidence type="ECO:0000259" key="11">
    <source>
        <dbReference type="Pfam" id="PF13086"/>
    </source>
</evidence>
<dbReference type="Pfam" id="PF13087">
    <property type="entry name" value="AAA_12"/>
    <property type="match status" value="1"/>
</dbReference>
<dbReference type="InterPro" id="IPR041677">
    <property type="entry name" value="DNA2/NAM7_AAA_11"/>
</dbReference>
<evidence type="ECO:0000256" key="3">
    <source>
        <dbReference type="ARBA" id="ARBA00012552"/>
    </source>
</evidence>
<evidence type="ECO:0000256" key="5">
    <source>
        <dbReference type="ARBA" id="ARBA00022741"/>
    </source>
</evidence>
<feature type="domain" description="Helicase MOV-10-like beta-barrel" evidence="13">
    <location>
        <begin position="510"/>
        <end position="595"/>
    </location>
</feature>
<evidence type="ECO:0000256" key="2">
    <source>
        <dbReference type="ARBA" id="ARBA00005601"/>
    </source>
</evidence>
<evidence type="ECO:0000259" key="13">
    <source>
        <dbReference type="Pfam" id="PF21634"/>
    </source>
</evidence>
<dbReference type="Pfam" id="PF21634">
    <property type="entry name" value="MOV-10_beta-barrel"/>
    <property type="match status" value="1"/>
</dbReference>
<dbReference type="Gene3D" id="3.40.50.300">
    <property type="entry name" value="P-loop containing nucleotide triphosphate hydrolases"/>
    <property type="match status" value="2"/>
</dbReference>
<feature type="compositionally biased region" description="Low complexity" evidence="10">
    <location>
        <begin position="784"/>
        <end position="793"/>
    </location>
</feature>
<protein>
    <recommendedName>
        <fullName evidence="3">RNA helicase</fullName>
        <ecNumber evidence="3">3.6.4.13</ecNumber>
    </recommendedName>
</protein>
<feature type="domain" description="DNA2/NAM7 helicase helicase" evidence="11">
    <location>
        <begin position="987"/>
        <end position="1034"/>
    </location>
</feature>
<keyword evidence="7" id="KW-0347">Helicase</keyword>
<dbReference type="CDD" id="cd18078">
    <property type="entry name" value="DEXXQc_Mov10L1"/>
    <property type="match status" value="1"/>
</dbReference>
<dbReference type="InterPro" id="IPR049080">
    <property type="entry name" value="MOV-10-like_beta-barrel"/>
</dbReference>
<feature type="domain" description="DNA2/NAM7 helicase-like C-terminal" evidence="12">
    <location>
        <begin position="1070"/>
        <end position="1263"/>
    </location>
</feature>
<dbReference type="EMBL" id="JAPXFL010000001">
    <property type="protein sequence ID" value="KAK9511523.1"/>
    <property type="molecule type" value="Genomic_DNA"/>
</dbReference>
<dbReference type="InterPro" id="IPR027417">
    <property type="entry name" value="P-loop_NTPase"/>
</dbReference>
<evidence type="ECO:0000313" key="15">
    <source>
        <dbReference type="Proteomes" id="UP001461498"/>
    </source>
</evidence>
<evidence type="ECO:0000256" key="1">
    <source>
        <dbReference type="ARBA" id="ARBA00004496"/>
    </source>
</evidence>
<dbReference type="PANTHER" id="PTHR45418">
    <property type="entry name" value="CANCER/TESTIS ANTIGEN 55"/>
    <property type="match status" value="1"/>
</dbReference>
<evidence type="ECO:0000256" key="9">
    <source>
        <dbReference type="ARBA" id="ARBA00047984"/>
    </source>
</evidence>
<feature type="compositionally biased region" description="Basic residues" evidence="10">
    <location>
        <begin position="708"/>
        <end position="717"/>
    </location>
</feature>
<dbReference type="SUPFAM" id="SSF52540">
    <property type="entry name" value="P-loop containing nucleoside triphosphate hydrolases"/>
    <property type="match status" value="1"/>
</dbReference>
<keyword evidence="15" id="KW-1185">Reference proteome</keyword>
<comment type="catalytic activity">
    <reaction evidence="9">
        <text>ATP + H2O = ADP + phosphate + H(+)</text>
        <dbReference type="Rhea" id="RHEA:13065"/>
        <dbReference type="ChEBI" id="CHEBI:15377"/>
        <dbReference type="ChEBI" id="CHEBI:15378"/>
        <dbReference type="ChEBI" id="CHEBI:30616"/>
        <dbReference type="ChEBI" id="CHEBI:43474"/>
        <dbReference type="ChEBI" id="CHEBI:456216"/>
        <dbReference type="EC" id="3.6.4.13"/>
    </reaction>
</comment>
<dbReference type="EC" id="3.6.4.13" evidence="3"/>
<keyword evidence="4" id="KW-0963">Cytoplasm</keyword>
<reference evidence="14 15" key="1">
    <citation type="submission" date="2022-12" db="EMBL/GenBank/DDBJ databases">
        <title>Chromosome-level genome assembly of true bugs.</title>
        <authorList>
            <person name="Ma L."/>
            <person name="Li H."/>
        </authorList>
    </citation>
    <scope>NUCLEOTIDE SEQUENCE [LARGE SCALE GENOMIC DNA]</scope>
    <source>
        <strain evidence="14">Lab_2022b</strain>
    </source>
</reference>
<comment type="similarity">
    <text evidence="2">Belongs to the DNA2/NAM7 helicase family. SDE3 subfamily.</text>
</comment>
<dbReference type="PANTHER" id="PTHR45418:SF1">
    <property type="entry name" value="CANCER_TESTIS ANTIGEN 55"/>
    <property type="match status" value="1"/>
</dbReference>
<evidence type="ECO:0000259" key="12">
    <source>
        <dbReference type="Pfam" id="PF13087"/>
    </source>
</evidence>
<feature type="region of interest" description="Disordered" evidence="10">
    <location>
        <begin position="698"/>
        <end position="738"/>
    </location>
</feature>
<comment type="subcellular location">
    <subcellularLocation>
        <location evidence="1">Cytoplasm</location>
    </subcellularLocation>
</comment>
<evidence type="ECO:0000313" key="14">
    <source>
        <dbReference type="EMBL" id="KAK9511523.1"/>
    </source>
</evidence>
<accession>A0AAW1DMR7</accession>
<keyword evidence="8" id="KW-0067">ATP-binding</keyword>
<gene>
    <name evidence="14" type="ORF">O3M35_000162</name>
</gene>
<sequence>MVSLLKKIFSLVGFGSNDADDENELIEELKRVESEDYDLTVVQKRICKLYRGTITHLNDRVAVIDNQHYFHLDNAKTAHLKVLDKVECKLYTNDIDTLVKDVQKIESDEETEVEEKDDKEDINEQCNLKGMKELKIVGKIIKKNQRDISVQSECKDYPIVEFNLDNVESEFIPLEGDLLMLDCLESDEDKSKLIVRKISPKKTAIKSGIVTDWDEVHGIVGNFAQFNIHCCEPGYQPTKGDRVLCSLIRSDQGSFCWRSVLVIPQGRQPDGKLSKQHAEAMKELLKDKEGICITKCARLVLAKGTQKTVVVEVVNNSSSVQYLEDCVRVTPSNLSQVELKSPDQHKTEIQPDGIVLYTFIFQGKYLGRSSEQYVWHFNGFKIGRIFDMEVTDESITETDQDLSVTPLPRKDVTASQLIDRSSGVIMPGRRSFAPAAFVPVKLGQFPLSDNILKAALPDEKMSLDDLMIRVEQILPCLKKQLEPKTYLSRMHSLLYLEEVAMLKQVGELQMERTTFRKCGECLILDVPALSPYTTKLVAGDMLIATIPSNQKNEHLYDNRKYEGVIHRVTSTELWLQFAEDFHDSYHKGTEYSVSFVTSRASLRRMHQAINLAVKHLGNSWLFPQAIKPKPPQVIVEEIEQSDNEEKEDSNDERGNLETGEGLLLTKEMLDMIQLDEDLIGKKRNKHPAVDQVNLLLKEAQTPNTGQSKKLKGNRNRRNGNFTSQKNGENGETEDDGWPLEFAGGDCRRGLTANVPRGGGRGGGIIAARIGQRGRGGAGGGARGTGSNNRSGNNINWNRHGSGYGMHCTLDNESKVKIAVEQKRKIRWFNKGLNLQQKEAVRNVLLGEARPLPYVIFGPPGTGKTVTVVETILQLHALIPESRLLVATPSNSAADLIATRLLESGDLEQGDLLRMVGYHYLEQGRIAASIVPYSAVPDVKAINIYGTSGNSHEGVQMCGRERLGMHRVTVGTLGCLGLLYNMGFPRGHFTHVIVDEAGQATEPEVLIPMVFLHMDYGQVVLAGDPLQLGPVVTSRLASRGGLSESLLARLLSRFPYTRDLQGFPNSSGYDPRLVTKLINNYRSLPKILKLPSMLFYDNDLIPNVSEESSVEAQILISLSNKLPCNDKDHASPLLFHGLRGNNLQEADSHSWYNPQEVIQAIGYLNIFYSSGLTPDEVGIITPYQLQSNKIRFMLDRMKVEAPKVGSIEEFQGQEKMAIIVSVVRSSPEPVSVDMHRALGFVANARRLNVALSRARAVLIILGNPHLLALDMHWRSVLKHCVENNAYIGCDLPPDLLN</sequence>
<feature type="domain" description="DNA2/NAM7 helicase helicase" evidence="11">
    <location>
        <begin position="832"/>
        <end position="915"/>
    </location>
</feature>
<proteinExistence type="inferred from homology"/>
<dbReference type="CDD" id="cd18808">
    <property type="entry name" value="SF1_C_Upf1"/>
    <property type="match status" value="1"/>
</dbReference>
<keyword evidence="5" id="KW-0547">Nucleotide-binding</keyword>
<dbReference type="GO" id="GO:0005737">
    <property type="term" value="C:cytoplasm"/>
    <property type="evidence" value="ECO:0007669"/>
    <property type="project" value="UniProtKB-SubCell"/>
</dbReference>
<evidence type="ECO:0000256" key="7">
    <source>
        <dbReference type="ARBA" id="ARBA00022806"/>
    </source>
</evidence>
<feature type="region of interest" description="Disordered" evidence="10">
    <location>
        <begin position="770"/>
        <end position="793"/>
    </location>
</feature>
<comment type="caution">
    <text evidence="14">The sequence shown here is derived from an EMBL/GenBank/DDBJ whole genome shotgun (WGS) entry which is preliminary data.</text>
</comment>